<keyword evidence="3" id="KW-1185">Reference proteome</keyword>
<evidence type="ECO:0000259" key="1">
    <source>
        <dbReference type="Pfam" id="PF12146"/>
    </source>
</evidence>
<name>A0ABY9TUQ3_9GAMM</name>
<dbReference type="GO" id="GO:0016787">
    <property type="term" value="F:hydrolase activity"/>
    <property type="evidence" value="ECO:0007669"/>
    <property type="project" value="UniProtKB-KW"/>
</dbReference>
<evidence type="ECO:0000313" key="2">
    <source>
        <dbReference type="EMBL" id="WNC72201.1"/>
    </source>
</evidence>
<dbReference type="PANTHER" id="PTHR43798:SF33">
    <property type="entry name" value="HYDROLASE, PUTATIVE (AFU_ORTHOLOGUE AFUA_2G14860)-RELATED"/>
    <property type="match status" value="1"/>
</dbReference>
<dbReference type="Proteomes" id="UP001258994">
    <property type="component" value="Chromosome"/>
</dbReference>
<dbReference type="InterPro" id="IPR022742">
    <property type="entry name" value="Hydrolase_4"/>
</dbReference>
<dbReference type="PANTHER" id="PTHR43798">
    <property type="entry name" value="MONOACYLGLYCEROL LIPASE"/>
    <property type="match status" value="1"/>
</dbReference>
<dbReference type="InterPro" id="IPR000073">
    <property type="entry name" value="AB_hydrolase_1"/>
</dbReference>
<sequence>MSEQSNINKGYANTDFGQVHYLTAGDKSKPVLVLLHQAPSCAEMYRIIMPFLTEHFYCIAPDFIGFGQSDGINLGAHSIDLYGDSVVQCLQHIGVNISENQAAIFGHHTGAAVAKYIASNYPYLCERLIMSGPTLMPADLCAALPAKVALPEPDEGGEYIANIWQKMRGKDSDVDIAIAQRETCLAIQMGEHYQAAYKAVANFDAAAALRKIQCKTLVFAGDRDVLQPYIDDSLALLKMGTKVEIGDTTTYVCETHPQQVANIIINFLR</sequence>
<dbReference type="RefSeq" id="WP_348391320.1">
    <property type="nucleotide sequence ID" value="NZ_CP134145.1"/>
</dbReference>
<evidence type="ECO:0000313" key="3">
    <source>
        <dbReference type="Proteomes" id="UP001258994"/>
    </source>
</evidence>
<dbReference type="Pfam" id="PF12146">
    <property type="entry name" value="Hydrolase_4"/>
    <property type="match status" value="1"/>
</dbReference>
<dbReference type="SUPFAM" id="SSF53474">
    <property type="entry name" value="alpha/beta-Hydrolases"/>
    <property type="match status" value="1"/>
</dbReference>
<dbReference type="InterPro" id="IPR050266">
    <property type="entry name" value="AB_hydrolase_sf"/>
</dbReference>
<proteinExistence type="predicted"/>
<keyword evidence="2" id="KW-0378">Hydrolase</keyword>
<dbReference type="EMBL" id="CP134145">
    <property type="protein sequence ID" value="WNC72201.1"/>
    <property type="molecule type" value="Genomic_DNA"/>
</dbReference>
<protein>
    <submittedName>
        <fullName evidence="2">Alpha/beta hydrolase</fullName>
    </submittedName>
</protein>
<dbReference type="Gene3D" id="3.40.50.1820">
    <property type="entry name" value="alpha/beta hydrolase"/>
    <property type="match status" value="1"/>
</dbReference>
<organism evidence="2 3">
    <name type="scientific">Thalassotalea psychrophila</name>
    <dbReference type="NCBI Taxonomy" id="3065647"/>
    <lineage>
        <taxon>Bacteria</taxon>
        <taxon>Pseudomonadati</taxon>
        <taxon>Pseudomonadota</taxon>
        <taxon>Gammaproteobacteria</taxon>
        <taxon>Alteromonadales</taxon>
        <taxon>Colwelliaceae</taxon>
        <taxon>Thalassotalea</taxon>
    </lineage>
</organism>
<dbReference type="InterPro" id="IPR029058">
    <property type="entry name" value="AB_hydrolase_fold"/>
</dbReference>
<feature type="domain" description="Serine aminopeptidase S33" evidence="1">
    <location>
        <begin position="28"/>
        <end position="225"/>
    </location>
</feature>
<gene>
    <name evidence="2" type="ORF">RGQ13_19075</name>
</gene>
<reference evidence="3" key="1">
    <citation type="submission" date="2023-09" db="EMBL/GenBank/DDBJ databases">
        <authorList>
            <person name="Li S."/>
            <person name="Li X."/>
            <person name="Zhang C."/>
            <person name="Zhao Z."/>
        </authorList>
    </citation>
    <scope>NUCLEOTIDE SEQUENCE [LARGE SCALE GENOMIC DNA]</scope>
    <source>
        <strain evidence="3">SQ149</strain>
    </source>
</reference>
<accession>A0ABY9TUQ3</accession>
<dbReference type="PRINTS" id="PR00111">
    <property type="entry name" value="ABHYDROLASE"/>
</dbReference>